<comment type="caution">
    <text evidence="1">The sequence shown here is derived from an EMBL/GenBank/DDBJ whole genome shotgun (WGS) entry which is preliminary data.</text>
</comment>
<protein>
    <submittedName>
        <fullName evidence="1">Uncharacterized protein</fullName>
    </submittedName>
</protein>
<dbReference type="Proteomes" id="UP000019062">
    <property type="component" value="Unassembled WGS sequence"/>
</dbReference>
<name>W4ELM2_9BACL</name>
<gene>
    <name evidence="1" type="ORF">C176_19494</name>
</gene>
<dbReference type="EMBL" id="ASQA01000042">
    <property type="protein sequence ID" value="ETT80932.1"/>
    <property type="molecule type" value="Genomic_DNA"/>
</dbReference>
<keyword evidence="2" id="KW-1185">Reference proteome</keyword>
<proteinExistence type="predicted"/>
<evidence type="ECO:0000313" key="1">
    <source>
        <dbReference type="EMBL" id="ETT80932.1"/>
    </source>
</evidence>
<organism evidence="1 2">
    <name type="scientific">Viridibacillus arenosi FSL R5-213</name>
    <dbReference type="NCBI Taxonomy" id="1227360"/>
    <lineage>
        <taxon>Bacteria</taxon>
        <taxon>Bacillati</taxon>
        <taxon>Bacillota</taxon>
        <taxon>Bacilli</taxon>
        <taxon>Bacillales</taxon>
        <taxon>Caryophanaceae</taxon>
        <taxon>Viridibacillus</taxon>
    </lineage>
</organism>
<sequence length="164" mass="19262">MLLVKKKAERGIRVKKIIVGLGLVLLIAYISRELYATFLTKSLYEVTDSTFNTGIIDEQSLDYMLLVEYPTLDLFETRDKQQVQQFLEQLLQMEVRAAVLDIKETEKHYKLVFRSDENDEIMTFILYDNKYAEMRNQMGVIGSTAYIRTVDNTFFEQFYPLLSK</sequence>
<reference evidence="1 2" key="1">
    <citation type="journal article" date="2014" name="BMC Genomics">
        <title>Genomic comparison of sporeforming bacilli isolated from milk.</title>
        <authorList>
            <person name="Moreno Switt A.I."/>
            <person name="Andrus A.D."/>
            <person name="Ranieri M.L."/>
            <person name="Orsi R.H."/>
            <person name="Ivy R."/>
            <person name="den Bakker H.C."/>
            <person name="Martin N.H."/>
            <person name="Wiedmann M."/>
            <person name="Boor K.J."/>
        </authorList>
    </citation>
    <scope>NUCLEOTIDE SEQUENCE [LARGE SCALE GENOMIC DNA]</scope>
    <source>
        <strain evidence="1 2">FSL R5-213</strain>
    </source>
</reference>
<accession>W4ELM2</accession>
<evidence type="ECO:0000313" key="2">
    <source>
        <dbReference type="Proteomes" id="UP000019062"/>
    </source>
</evidence>
<dbReference type="AlphaFoldDB" id="W4ELM2"/>